<accession>A0A917EMR7</accession>
<name>A0A917EMR7_9BACI</name>
<comment type="caution">
    <text evidence="1">The sequence shown here is derived from an EMBL/GenBank/DDBJ whole genome shotgun (WGS) entry which is preliminary data.</text>
</comment>
<organism evidence="1 2">
    <name type="scientific">Priestia taiwanensis</name>
    <dbReference type="NCBI Taxonomy" id="1347902"/>
    <lineage>
        <taxon>Bacteria</taxon>
        <taxon>Bacillati</taxon>
        <taxon>Bacillota</taxon>
        <taxon>Bacilli</taxon>
        <taxon>Bacillales</taxon>
        <taxon>Bacillaceae</taxon>
        <taxon>Priestia</taxon>
    </lineage>
</organism>
<gene>
    <name evidence="1" type="ORF">GCM10007140_05370</name>
</gene>
<keyword evidence="2" id="KW-1185">Reference proteome</keyword>
<protein>
    <submittedName>
        <fullName evidence="1">Uncharacterized protein</fullName>
    </submittedName>
</protein>
<dbReference type="RefSeq" id="WP_188386899.1">
    <property type="nucleotide sequence ID" value="NZ_BMFK01000001.1"/>
</dbReference>
<dbReference type="Proteomes" id="UP000605259">
    <property type="component" value="Unassembled WGS sequence"/>
</dbReference>
<sequence length="77" mass="8858">MDIHEYMTPTEAAFRWGLDPDLVAQHLQDEEIMSPYLSKGWAKSFRHPSYGTKEWIITEHVMLDLHGTAPSNECEAP</sequence>
<dbReference type="EMBL" id="BMFK01000001">
    <property type="protein sequence ID" value="GGE57933.1"/>
    <property type="molecule type" value="Genomic_DNA"/>
</dbReference>
<proteinExistence type="predicted"/>
<dbReference type="AlphaFoldDB" id="A0A917EMR7"/>
<evidence type="ECO:0000313" key="2">
    <source>
        <dbReference type="Proteomes" id="UP000605259"/>
    </source>
</evidence>
<reference evidence="1" key="1">
    <citation type="journal article" date="2014" name="Int. J. Syst. Evol. Microbiol.">
        <title>Complete genome sequence of Corynebacterium casei LMG S-19264T (=DSM 44701T), isolated from a smear-ripened cheese.</title>
        <authorList>
            <consortium name="US DOE Joint Genome Institute (JGI-PGF)"/>
            <person name="Walter F."/>
            <person name="Albersmeier A."/>
            <person name="Kalinowski J."/>
            <person name="Ruckert C."/>
        </authorList>
    </citation>
    <scope>NUCLEOTIDE SEQUENCE</scope>
    <source>
        <strain evidence="1">CGMCC 1.12698</strain>
    </source>
</reference>
<reference evidence="1" key="2">
    <citation type="submission" date="2020-09" db="EMBL/GenBank/DDBJ databases">
        <authorList>
            <person name="Sun Q."/>
            <person name="Zhou Y."/>
        </authorList>
    </citation>
    <scope>NUCLEOTIDE SEQUENCE</scope>
    <source>
        <strain evidence="1">CGMCC 1.12698</strain>
    </source>
</reference>
<evidence type="ECO:0000313" key="1">
    <source>
        <dbReference type="EMBL" id="GGE57933.1"/>
    </source>
</evidence>